<evidence type="ECO:0000256" key="1">
    <source>
        <dbReference type="ARBA" id="ARBA00001947"/>
    </source>
</evidence>
<comment type="similarity">
    <text evidence="14">Belongs to the AAA ATPase family.</text>
</comment>
<dbReference type="PROSITE" id="PS00674">
    <property type="entry name" value="AAA"/>
    <property type="match status" value="1"/>
</dbReference>
<evidence type="ECO:0000256" key="11">
    <source>
        <dbReference type="ARBA" id="ARBA00022989"/>
    </source>
</evidence>
<accession>A0A7S3Q096</accession>
<reference evidence="18" key="1">
    <citation type="submission" date="2021-01" db="EMBL/GenBank/DDBJ databases">
        <authorList>
            <person name="Corre E."/>
            <person name="Pelletier E."/>
            <person name="Niang G."/>
            <person name="Scheremetjew M."/>
            <person name="Finn R."/>
            <person name="Kale V."/>
            <person name="Holt S."/>
            <person name="Cochrane G."/>
            <person name="Meng A."/>
            <person name="Brown T."/>
            <person name="Cohen L."/>
        </authorList>
    </citation>
    <scope>NUCLEOTIDE SEQUENCE</scope>
    <source>
        <strain evidence="18">MM31A-1</strain>
    </source>
</reference>
<dbReference type="InterPro" id="IPR003960">
    <property type="entry name" value="ATPase_AAA_CS"/>
</dbReference>
<dbReference type="AlphaFoldDB" id="A0A7S3Q096"/>
<keyword evidence="9 14" id="KW-0067">ATP-binding</keyword>
<dbReference type="Gene3D" id="1.10.8.60">
    <property type="match status" value="1"/>
</dbReference>
<evidence type="ECO:0000256" key="4">
    <source>
        <dbReference type="ARBA" id="ARBA00022692"/>
    </source>
</evidence>
<dbReference type="GO" id="GO:0005524">
    <property type="term" value="F:ATP binding"/>
    <property type="evidence" value="ECO:0007669"/>
    <property type="project" value="UniProtKB-KW"/>
</dbReference>
<feature type="chain" id="PRO_5030917716" description="AAA+ ATPase domain-containing protein" evidence="16">
    <location>
        <begin position="27"/>
        <end position="606"/>
    </location>
</feature>
<keyword evidence="13" id="KW-0472">Membrane</keyword>
<sequence>MEKDSRVFAVMYSIFTLLLLLHTSSAFQQPGGSIISSRCRETLPNFSFPIQCQFPHQQHSILFSAPSAGENGKNKPRRSKKLPNPFKAAASIVKNTNKFQIEFRKKFGALSKKGKLIVTMQLIVVGFFFGTGARSASRVVTGARNTSMQKPVEVPYSTFMDMVERSGEGHTVGENPAIKVDQIVIGREKIGFKVRTDPEKHELALANKKLVETDDVAVKSVPERQLFASKVNANPDLIKFLRNNEIPFRAASTKGTNMAAGLARSSIILVYVVFLLRMYRNMAGGGGKGDTPGKLAKQLASDPKSMVKFEDIEGIDNAKFEVMELVDALRNPGKYAILGARAPTGLLLEGPPGTGKTMLARACAATAGVPLMYCSGSDFVEMFVGRGAARVRKTFERAGKMSPCIIFIDELDALGKSRGGEVMGMQMRSNDEAEQTLNQLLACMDGLDSKKGICVLAATNRREVLDTALIRPGRFDRIIKVTLPDVAGRERILRVHAKKLPGFKECNGVDPKRLGSLGQGNAVDLSAIATITMGFSGAELEFIVNEAAIRAVRRVSAALREGAEPKDIESPAVCAMDFESSVKSFFETRRPNNSVGDVLSNVFGKK</sequence>
<evidence type="ECO:0000256" key="3">
    <source>
        <dbReference type="ARBA" id="ARBA00022670"/>
    </source>
</evidence>
<dbReference type="SUPFAM" id="SSF52540">
    <property type="entry name" value="P-loop containing nucleoside triphosphate hydrolases"/>
    <property type="match status" value="1"/>
</dbReference>
<feature type="region of interest" description="Disordered" evidence="15">
    <location>
        <begin position="65"/>
        <end position="84"/>
    </location>
</feature>
<evidence type="ECO:0000256" key="12">
    <source>
        <dbReference type="ARBA" id="ARBA00023049"/>
    </source>
</evidence>
<evidence type="ECO:0000256" key="7">
    <source>
        <dbReference type="ARBA" id="ARBA00022801"/>
    </source>
</evidence>
<dbReference type="EMBL" id="HBIO01007896">
    <property type="protein sequence ID" value="CAE0461134.1"/>
    <property type="molecule type" value="Transcribed_RNA"/>
</dbReference>
<evidence type="ECO:0000256" key="13">
    <source>
        <dbReference type="ARBA" id="ARBA00023136"/>
    </source>
</evidence>
<dbReference type="GO" id="GO:0008237">
    <property type="term" value="F:metallopeptidase activity"/>
    <property type="evidence" value="ECO:0007669"/>
    <property type="project" value="UniProtKB-KW"/>
</dbReference>
<keyword evidence="3" id="KW-0645">Protease</keyword>
<dbReference type="CDD" id="cd19501">
    <property type="entry name" value="RecA-like_FtsH"/>
    <property type="match status" value="1"/>
</dbReference>
<gene>
    <name evidence="18" type="ORF">CDEB00056_LOCUS5975</name>
</gene>
<organism evidence="18">
    <name type="scientific">Chaetoceros debilis</name>
    <dbReference type="NCBI Taxonomy" id="122233"/>
    <lineage>
        <taxon>Eukaryota</taxon>
        <taxon>Sar</taxon>
        <taxon>Stramenopiles</taxon>
        <taxon>Ochrophyta</taxon>
        <taxon>Bacillariophyta</taxon>
        <taxon>Coscinodiscophyceae</taxon>
        <taxon>Chaetocerotophycidae</taxon>
        <taxon>Chaetocerotales</taxon>
        <taxon>Chaetocerotaceae</taxon>
        <taxon>Chaetoceros</taxon>
    </lineage>
</organism>
<keyword evidence="8" id="KW-0862">Zinc</keyword>
<comment type="subcellular location">
    <subcellularLocation>
        <location evidence="2">Membrane</location>
        <topology evidence="2">Multi-pass membrane protein</topology>
    </subcellularLocation>
</comment>
<keyword evidence="5" id="KW-0479">Metal-binding</keyword>
<evidence type="ECO:0000256" key="9">
    <source>
        <dbReference type="ARBA" id="ARBA00022840"/>
    </source>
</evidence>
<keyword evidence="6 14" id="KW-0547">Nucleotide-binding</keyword>
<feature type="signal peptide" evidence="16">
    <location>
        <begin position="1"/>
        <end position="26"/>
    </location>
</feature>
<evidence type="ECO:0000259" key="17">
    <source>
        <dbReference type="SMART" id="SM00382"/>
    </source>
</evidence>
<comment type="cofactor">
    <cofactor evidence="1">
        <name>Zn(2+)</name>
        <dbReference type="ChEBI" id="CHEBI:29105"/>
    </cofactor>
</comment>
<name>A0A7S3Q096_9STRA</name>
<dbReference type="GO" id="GO:0046872">
    <property type="term" value="F:metal ion binding"/>
    <property type="evidence" value="ECO:0007669"/>
    <property type="project" value="UniProtKB-KW"/>
</dbReference>
<dbReference type="Pfam" id="PF00004">
    <property type="entry name" value="AAA"/>
    <property type="match status" value="1"/>
</dbReference>
<protein>
    <recommendedName>
        <fullName evidence="17">AAA+ ATPase domain-containing protein</fullName>
    </recommendedName>
</protein>
<keyword evidence="12" id="KW-0482">Metalloprotease</keyword>
<keyword evidence="16" id="KW-0732">Signal</keyword>
<evidence type="ECO:0000256" key="2">
    <source>
        <dbReference type="ARBA" id="ARBA00004141"/>
    </source>
</evidence>
<evidence type="ECO:0000256" key="5">
    <source>
        <dbReference type="ARBA" id="ARBA00022723"/>
    </source>
</evidence>
<dbReference type="GO" id="GO:0016887">
    <property type="term" value="F:ATP hydrolysis activity"/>
    <property type="evidence" value="ECO:0007669"/>
    <property type="project" value="InterPro"/>
</dbReference>
<dbReference type="InterPro" id="IPR003959">
    <property type="entry name" value="ATPase_AAA_core"/>
</dbReference>
<dbReference type="Pfam" id="PF17862">
    <property type="entry name" value="AAA_lid_3"/>
    <property type="match status" value="1"/>
</dbReference>
<dbReference type="InterPro" id="IPR041569">
    <property type="entry name" value="AAA_lid_3"/>
</dbReference>
<dbReference type="InterPro" id="IPR003593">
    <property type="entry name" value="AAA+_ATPase"/>
</dbReference>
<proteinExistence type="inferred from homology"/>
<dbReference type="PANTHER" id="PTHR23076:SF97">
    <property type="entry name" value="ATP-DEPENDENT ZINC METALLOPROTEASE YME1L1"/>
    <property type="match status" value="1"/>
</dbReference>
<evidence type="ECO:0000256" key="14">
    <source>
        <dbReference type="RuleBase" id="RU003651"/>
    </source>
</evidence>
<dbReference type="PANTHER" id="PTHR23076">
    <property type="entry name" value="METALLOPROTEASE M41 FTSH"/>
    <property type="match status" value="1"/>
</dbReference>
<dbReference type="InterPro" id="IPR027417">
    <property type="entry name" value="P-loop_NTPase"/>
</dbReference>
<evidence type="ECO:0000256" key="8">
    <source>
        <dbReference type="ARBA" id="ARBA00022833"/>
    </source>
</evidence>
<dbReference type="Gene3D" id="3.40.50.300">
    <property type="entry name" value="P-loop containing nucleotide triphosphate hydrolases"/>
    <property type="match status" value="1"/>
</dbReference>
<evidence type="ECO:0000313" key="18">
    <source>
        <dbReference type="EMBL" id="CAE0461134.1"/>
    </source>
</evidence>
<keyword evidence="7" id="KW-0378">Hydrolase</keyword>
<feature type="domain" description="AAA+ ATPase" evidence="17">
    <location>
        <begin position="342"/>
        <end position="485"/>
    </location>
</feature>
<evidence type="ECO:0000256" key="16">
    <source>
        <dbReference type="SAM" id="SignalP"/>
    </source>
</evidence>
<evidence type="ECO:0000256" key="6">
    <source>
        <dbReference type="ARBA" id="ARBA00022741"/>
    </source>
</evidence>
<dbReference type="GO" id="GO:0004176">
    <property type="term" value="F:ATP-dependent peptidase activity"/>
    <property type="evidence" value="ECO:0007669"/>
    <property type="project" value="TreeGrafter"/>
</dbReference>
<keyword evidence="10" id="KW-0809">Transit peptide</keyword>
<dbReference type="GO" id="GO:0006508">
    <property type="term" value="P:proteolysis"/>
    <property type="evidence" value="ECO:0007669"/>
    <property type="project" value="UniProtKB-KW"/>
</dbReference>
<evidence type="ECO:0000256" key="10">
    <source>
        <dbReference type="ARBA" id="ARBA00022946"/>
    </source>
</evidence>
<keyword evidence="11" id="KW-1133">Transmembrane helix</keyword>
<dbReference type="GO" id="GO:0016020">
    <property type="term" value="C:membrane"/>
    <property type="evidence" value="ECO:0007669"/>
    <property type="project" value="UniProtKB-SubCell"/>
</dbReference>
<dbReference type="SMART" id="SM00382">
    <property type="entry name" value="AAA"/>
    <property type="match status" value="1"/>
</dbReference>
<dbReference type="FunFam" id="3.40.50.300:FF:000277">
    <property type="entry name" value="ATP-dependent zinc metalloprotease FtsH"/>
    <property type="match status" value="1"/>
</dbReference>
<evidence type="ECO:0000256" key="15">
    <source>
        <dbReference type="SAM" id="MobiDB-lite"/>
    </source>
</evidence>
<keyword evidence="4" id="KW-0812">Transmembrane</keyword>